<feature type="compositionally biased region" description="Polar residues" evidence="1">
    <location>
        <begin position="28"/>
        <end position="38"/>
    </location>
</feature>
<evidence type="ECO:0000256" key="1">
    <source>
        <dbReference type="SAM" id="MobiDB-lite"/>
    </source>
</evidence>
<feature type="region of interest" description="Disordered" evidence="1">
    <location>
        <begin position="284"/>
        <end position="391"/>
    </location>
</feature>
<feature type="non-terminal residue" evidence="2">
    <location>
        <position position="1"/>
    </location>
</feature>
<proteinExistence type="predicted"/>
<dbReference type="PANTHER" id="PTHR15132:SF1">
    <property type="entry name" value="SNRNA-ACTIVATING PROTEIN COMPLEX SUBUNIT 2"/>
    <property type="match status" value="1"/>
</dbReference>
<accession>A0A0B7AS25</accession>
<gene>
    <name evidence="2" type="primary">ORF136745</name>
</gene>
<evidence type="ECO:0008006" key="3">
    <source>
        <dbReference type="Google" id="ProtNLM"/>
    </source>
</evidence>
<sequence length="433" mass="49017">EFHLVQLHYKIRQIKILSMNEELSAQGKNKISSGNEELSAQQQSINPISNQQSRVQKRTRQQKRSSCYTPKWRSKIKIQPKWSIVEKSRLLEALKRYDSHNISSIVKLVGTKSEEEVQDKITSLRGVESKKCTRNRVTGPGSEKAPIEAWIDLVHEMIKHEPADYSQLIPKVLGLITRNEKFEDTGNPQFKWRNIYQFLTDITDDRLEAQKLSDIESLVVLDMMHSLGDTLLKSDTAEQRQILDFKYNLLNFKSDNPNKYEKEINIHRIAQALSNDFWDIEDAQQGSSLSQSSSSSAVPNDSTQQLSETSSETRNGTDMTPESTATSFQHIQTSSRLNVNIGASGTKPANFSPSSTLAGQKYSTKQISEKHNSGNSSSHESSSAEDGNTSFGVKLRHSEKFGKHFERPKYFSLNPLCVPTKRLALQPKTIDKQ</sequence>
<organism evidence="2">
    <name type="scientific">Arion vulgaris</name>
    <dbReference type="NCBI Taxonomy" id="1028688"/>
    <lineage>
        <taxon>Eukaryota</taxon>
        <taxon>Metazoa</taxon>
        <taxon>Spiralia</taxon>
        <taxon>Lophotrochozoa</taxon>
        <taxon>Mollusca</taxon>
        <taxon>Gastropoda</taxon>
        <taxon>Heterobranchia</taxon>
        <taxon>Euthyneura</taxon>
        <taxon>Panpulmonata</taxon>
        <taxon>Eupulmonata</taxon>
        <taxon>Stylommatophora</taxon>
        <taxon>Helicina</taxon>
        <taxon>Arionoidea</taxon>
        <taxon>Arionidae</taxon>
        <taxon>Arion</taxon>
    </lineage>
</organism>
<protein>
    <recommendedName>
        <fullName evidence="3">Myb-like domain-containing protein</fullName>
    </recommendedName>
</protein>
<feature type="compositionally biased region" description="Low complexity" evidence="1">
    <location>
        <begin position="284"/>
        <end position="313"/>
    </location>
</feature>
<feature type="compositionally biased region" description="Low complexity" evidence="1">
    <location>
        <begin position="39"/>
        <end position="53"/>
    </location>
</feature>
<dbReference type="GO" id="GO:0016604">
    <property type="term" value="C:nuclear body"/>
    <property type="evidence" value="ECO:0007669"/>
    <property type="project" value="TreeGrafter"/>
</dbReference>
<dbReference type="InterPro" id="IPR021281">
    <property type="entry name" value="SNAPC2"/>
</dbReference>
<reference evidence="2" key="1">
    <citation type="submission" date="2014-12" db="EMBL/GenBank/DDBJ databases">
        <title>Insight into the proteome of Arion vulgaris.</title>
        <authorList>
            <person name="Aradska J."/>
            <person name="Bulat T."/>
            <person name="Smidak R."/>
            <person name="Sarate P."/>
            <person name="Gangsoo J."/>
            <person name="Sialana F."/>
            <person name="Bilban M."/>
            <person name="Lubec G."/>
        </authorList>
    </citation>
    <scope>NUCLEOTIDE SEQUENCE</scope>
    <source>
        <tissue evidence="2">Skin</tissue>
    </source>
</reference>
<dbReference type="AlphaFoldDB" id="A0A0B7AS25"/>
<dbReference type="CDD" id="cd00167">
    <property type="entry name" value="SANT"/>
    <property type="match status" value="1"/>
</dbReference>
<dbReference type="GO" id="GO:0009301">
    <property type="term" value="P:snRNA transcription"/>
    <property type="evidence" value="ECO:0007669"/>
    <property type="project" value="InterPro"/>
</dbReference>
<evidence type="ECO:0000313" key="2">
    <source>
        <dbReference type="EMBL" id="CEK83392.1"/>
    </source>
</evidence>
<dbReference type="InterPro" id="IPR001005">
    <property type="entry name" value="SANT/Myb"/>
</dbReference>
<dbReference type="GO" id="GO:0016251">
    <property type="term" value="F:RNA polymerase II general transcription initiation factor activity"/>
    <property type="evidence" value="ECO:0007669"/>
    <property type="project" value="InterPro"/>
</dbReference>
<dbReference type="EMBL" id="HACG01036527">
    <property type="protein sequence ID" value="CEK83392.1"/>
    <property type="molecule type" value="Transcribed_RNA"/>
</dbReference>
<name>A0A0B7AS25_9EUPU</name>
<dbReference type="PANTHER" id="PTHR15132">
    <property type="entry name" value="SNRNA-ACTIVATING PROTEIN COMPLEX SUBUNIT 2"/>
    <property type="match status" value="1"/>
</dbReference>
<feature type="region of interest" description="Disordered" evidence="1">
    <location>
        <begin position="28"/>
        <end position="66"/>
    </location>
</feature>
<feature type="compositionally biased region" description="Polar residues" evidence="1">
    <location>
        <begin position="314"/>
        <end position="366"/>
    </location>
</feature>